<feature type="compositionally biased region" description="Low complexity" evidence="1">
    <location>
        <begin position="258"/>
        <end position="268"/>
    </location>
</feature>
<gene>
    <name evidence="2" type="ORF">A7U60_g5729</name>
</gene>
<feature type="compositionally biased region" description="Acidic residues" evidence="1">
    <location>
        <begin position="393"/>
        <end position="403"/>
    </location>
</feature>
<dbReference type="AlphaFoldDB" id="A0A9Q5N374"/>
<feature type="compositionally biased region" description="Polar residues" evidence="1">
    <location>
        <begin position="404"/>
        <end position="414"/>
    </location>
</feature>
<reference evidence="2" key="1">
    <citation type="submission" date="2016-06" db="EMBL/GenBank/DDBJ databases">
        <title>Draft Genome sequence of the fungus Inonotus baumii.</title>
        <authorList>
            <person name="Zhu H."/>
            <person name="Lin W."/>
        </authorList>
    </citation>
    <scope>NUCLEOTIDE SEQUENCE</scope>
    <source>
        <strain evidence="2">821</strain>
    </source>
</reference>
<feature type="region of interest" description="Disordered" evidence="1">
    <location>
        <begin position="348"/>
        <end position="420"/>
    </location>
</feature>
<feature type="compositionally biased region" description="Basic and acidic residues" evidence="1">
    <location>
        <begin position="248"/>
        <end position="257"/>
    </location>
</feature>
<keyword evidence="3" id="KW-1185">Reference proteome</keyword>
<name>A0A9Q5N374_SANBA</name>
<evidence type="ECO:0000313" key="3">
    <source>
        <dbReference type="Proteomes" id="UP000757232"/>
    </source>
</evidence>
<feature type="compositionally biased region" description="Basic and acidic residues" evidence="1">
    <location>
        <begin position="87"/>
        <end position="100"/>
    </location>
</feature>
<feature type="compositionally biased region" description="Basic and acidic residues" evidence="1">
    <location>
        <begin position="269"/>
        <end position="282"/>
    </location>
</feature>
<protein>
    <submittedName>
        <fullName evidence="2">Uncharacterized protein</fullName>
    </submittedName>
</protein>
<comment type="caution">
    <text evidence="2">The sequence shown here is derived from an EMBL/GenBank/DDBJ whole genome shotgun (WGS) entry which is preliminary data.</text>
</comment>
<feature type="region of interest" description="Disordered" evidence="1">
    <location>
        <begin position="20"/>
        <end position="139"/>
    </location>
</feature>
<evidence type="ECO:0000256" key="1">
    <source>
        <dbReference type="SAM" id="MobiDB-lite"/>
    </source>
</evidence>
<dbReference type="Proteomes" id="UP000757232">
    <property type="component" value="Unassembled WGS sequence"/>
</dbReference>
<feature type="region of interest" description="Disordered" evidence="1">
    <location>
        <begin position="244"/>
        <end position="310"/>
    </location>
</feature>
<accession>A0A9Q5N374</accession>
<dbReference type="EMBL" id="LNZH02000194">
    <property type="protein sequence ID" value="OCB87212.1"/>
    <property type="molecule type" value="Genomic_DNA"/>
</dbReference>
<organism evidence="2 3">
    <name type="scientific">Sanghuangporus baumii</name>
    <name type="common">Phellinus baumii</name>
    <dbReference type="NCBI Taxonomy" id="108892"/>
    <lineage>
        <taxon>Eukaryota</taxon>
        <taxon>Fungi</taxon>
        <taxon>Dikarya</taxon>
        <taxon>Basidiomycota</taxon>
        <taxon>Agaricomycotina</taxon>
        <taxon>Agaricomycetes</taxon>
        <taxon>Hymenochaetales</taxon>
        <taxon>Hymenochaetaceae</taxon>
        <taxon>Sanghuangporus</taxon>
    </lineage>
</organism>
<feature type="compositionally biased region" description="Basic residues" evidence="1">
    <location>
        <begin position="35"/>
        <end position="47"/>
    </location>
</feature>
<dbReference type="OrthoDB" id="2565191at2759"/>
<evidence type="ECO:0000313" key="2">
    <source>
        <dbReference type="EMBL" id="OCB87212.1"/>
    </source>
</evidence>
<proteinExistence type="predicted"/>
<sequence length="420" mass="45605">MSIRRRSTVHDLATLRLHPDGSRVQSGTAAESKIRVSRKSSQTHRQARNIGRDVHGNRIALDAGGTSRIKERRSAVTSSFEDIEGDDSGKAENLARKAHQEIAGSRESSQPRRRTCTPSEGGENAGTSDGTGTVKGQRAKKRRKFYEDFSFLSGLQTNQPGFVVSEPASISDAVSPSQHVTRSEAAHSQPMLPVPSSDLLKCVHHFASEYYTSYGCLYNAPKAAREATKIRKLARLRKAVARKGGQRVIDEDTKGLESSDASGNGSDGNVKDIGNRADRIEDGGGDGGTRLGPAGLRKRKKTSSKDMPRRDMYRAFDGSALMAIGMLLQEHVAELLRAEAPEDWLQQMEASKEAETSGVRGKRSRRKIKDENLGGIAQSDAEAHTDSRLAGELQDDIDSEEGDNSTSVGSSSDFSLEERP</sequence>